<evidence type="ECO:0000259" key="7">
    <source>
        <dbReference type="Pfam" id="PF00561"/>
    </source>
</evidence>
<dbReference type="PANTHER" id="PTHR32268">
    <property type="entry name" value="HOMOSERINE O-ACETYLTRANSFERASE"/>
    <property type="match status" value="1"/>
</dbReference>
<dbReference type="PIRSF" id="PIRSF000443">
    <property type="entry name" value="Homoser_Ac_trans"/>
    <property type="match status" value="1"/>
</dbReference>
<dbReference type="RefSeq" id="XP_017990271.1">
    <property type="nucleotide sequence ID" value="XM_018134886.1"/>
</dbReference>
<dbReference type="VEuPathDB" id="FungiDB:Malapachy_0365"/>
<dbReference type="OrthoDB" id="191364at2759"/>
<gene>
    <name evidence="8" type="ORF">Malapachy_0365</name>
</gene>
<accession>A0A0M9VMU2</accession>
<dbReference type="AlphaFoldDB" id="A0A0M9VMU2"/>
<dbReference type="GO" id="GO:0009086">
    <property type="term" value="P:methionine biosynthetic process"/>
    <property type="evidence" value="ECO:0007669"/>
    <property type="project" value="TreeGrafter"/>
</dbReference>
<feature type="active site" evidence="5">
    <location>
        <position position="432"/>
    </location>
</feature>
<evidence type="ECO:0000256" key="3">
    <source>
        <dbReference type="ARBA" id="ARBA00047591"/>
    </source>
</evidence>
<dbReference type="EMBL" id="LGAV01000010">
    <property type="protein sequence ID" value="KOS12639.1"/>
    <property type="molecule type" value="Genomic_DNA"/>
</dbReference>
<dbReference type="STRING" id="77020.A0A0M9VMU2"/>
<dbReference type="InterPro" id="IPR029058">
    <property type="entry name" value="AB_hydrolase_fold"/>
</dbReference>
<comment type="catalytic activity">
    <reaction evidence="4">
        <text>a monoacylglycerol + H2O = glycerol + a fatty acid + H(+)</text>
        <dbReference type="Rhea" id="RHEA:15245"/>
        <dbReference type="ChEBI" id="CHEBI:15377"/>
        <dbReference type="ChEBI" id="CHEBI:15378"/>
        <dbReference type="ChEBI" id="CHEBI:17408"/>
        <dbReference type="ChEBI" id="CHEBI:17754"/>
        <dbReference type="ChEBI" id="CHEBI:28868"/>
    </reaction>
</comment>
<organism evidence="8 9">
    <name type="scientific">Malassezia pachydermatis</name>
    <dbReference type="NCBI Taxonomy" id="77020"/>
    <lineage>
        <taxon>Eukaryota</taxon>
        <taxon>Fungi</taxon>
        <taxon>Dikarya</taxon>
        <taxon>Basidiomycota</taxon>
        <taxon>Ustilaginomycotina</taxon>
        <taxon>Malasseziomycetes</taxon>
        <taxon>Malasseziales</taxon>
        <taxon>Malasseziaceae</taxon>
        <taxon>Malassezia</taxon>
    </lineage>
</organism>
<dbReference type="PANTHER" id="PTHR32268:SF11">
    <property type="entry name" value="HOMOSERINE O-ACETYLTRANSFERASE"/>
    <property type="match status" value="1"/>
</dbReference>
<dbReference type="Gene3D" id="3.40.50.1820">
    <property type="entry name" value="alpha/beta hydrolase"/>
    <property type="match status" value="1"/>
</dbReference>
<dbReference type="SUPFAM" id="SSF53474">
    <property type="entry name" value="alpha/beta-Hydrolases"/>
    <property type="match status" value="1"/>
</dbReference>
<dbReference type="HAMAP" id="MF_00296">
    <property type="entry name" value="MetX_acyltransf"/>
    <property type="match status" value="1"/>
</dbReference>
<keyword evidence="9" id="KW-1185">Reference proteome</keyword>
<evidence type="ECO:0000256" key="4">
    <source>
        <dbReference type="ARBA" id="ARBA00048461"/>
    </source>
</evidence>
<keyword evidence="2 8" id="KW-0808">Transferase</keyword>
<dbReference type="Proteomes" id="UP000037751">
    <property type="component" value="Unassembled WGS sequence"/>
</dbReference>
<comment type="catalytic activity">
    <reaction evidence="3">
        <text>a diacylglycerol + H2O = a monoacylglycerol + a fatty acid + H(+)</text>
        <dbReference type="Rhea" id="RHEA:32731"/>
        <dbReference type="ChEBI" id="CHEBI:15377"/>
        <dbReference type="ChEBI" id="CHEBI:15378"/>
        <dbReference type="ChEBI" id="CHEBI:17408"/>
        <dbReference type="ChEBI" id="CHEBI:18035"/>
        <dbReference type="ChEBI" id="CHEBI:28868"/>
    </reaction>
</comment>
<protein>
    <submittedName>
        <fullName evidence="8">Homoserine o-acetyltransferase</fullName>
    </submittedName>
</protein>
<dbReference type="GO" id="GO:0004414">
    <property type="term" value="F:homoserine O-acetyltransferase activity"/>
    <property type="evidence" value="ECO:0007669"/>
    <property type="project" value="TreeGrafter"/>
</dbReference>
<evidence type="ECO:0000256" key="6">
    <source>
        <dbReference type="SAM" id="MobiDB-lite"/>
    </source>
</evidence>
<evidence type="ECO:0000256" key="1">
    <source>
        <dbReference type="ARBA" id="ARBA00006886"/>
    </source>
</evidence>
<dbReference type="InterPro" id="IPR008220">
    <property type="entry name" value="HAT_MetX-like"/>
</dbReference>
<evidence type="ECO:0000256" key="5">
    <source>
        <dbReference type="PIRSR" id="PIRSR000443-1"/>
    </source>
</evidence>
<feature type="domain" description="AB hydrolase-1" evidence="7">
    <location>
        <begin position="132"/>
        <end position="437"/>
    </location>
</feature>
<dbReference type="Pfam" id="PF00561">
    <property type="entry name" value="Abhydrolase_1"/>
    <property type="match status" value="1"/>
</dbReference>
<comment type="similarity">
    <text evidence="1">Belongs to the AB hydrolase superfamily. MetX family.</text>
</comment>
<dbReference type="GeneID" id="28726761"/>
<feature type="region of interest" description="Disordered" evidence="6">
    <location>
        <begin position="285"/>
        <end position="315"/>
    </location>
</feature>
<evidence type="ECO:0000256" key="2">
    <source>
        <dbReference type="ARBA" id="ARBA00022679"/>
    </source>
</evidence>
<dbReference type="GO" id="GO:0009092">
    <property type="term" value="P:homoserine metabolic process"/>
    <property type="evidence" value="ECO:0007669"/>
    <property type="project" value="TreeGrafter"/>
</dbReference>
<comment type="caution">
    <text evidence="8">The sequence shown here is derived from an EMBL/GenBank/DDBJ whole genome shotgun (WGS) entry which is preliminary data.</text>
</comment>
<dbReference type="InterPro" id="IPR000073">
    <property type="entry name" value="AB_hydrolase_1"/>
</dbReference>
<evidence type="ECO:0000313" key="9">
    <source>
        <dbReference type="Proteomes" id="UP000037751"/>
    </source>
</evidence>
<feature type="active site" evidence="5">
    <location>
        <position position="403"/>
    </location>
</feature>
<proteinExistence type="inferred from homology"/>
<evidence type="ECO:0000313" key="8">
    <source>
        <dbReference type="EMBL" id="KOS12639.1"/>
    </source>
</evidence>
<name>A0A0M9VMU2_9BASI</name>
<reference evidence="8 9" key="1">
    <citation type="submission" date="2015-07" db="EMBL/GenBank/DDBJ databases">
        <title>Draft Genome Sequence of Malassezia furfur CBS1878 and Malassezia pachydermatis CBS1879.</title>
        <authorList>
            <person name="Triana S."/>
            <person name="Ohm R."/>
            <person name="Gonzalez A."/>
            <person name="DeCock H."/>
            <person name="Restrepo S."/>
            <person name="Celis A."/>
        </authorList>
    </citation>
    <scope>NUCLEOTIDE SEQUENCE [LARGE SCALE GENOMIC DNA]</scope>
    <source>
        <strain evidence="8 9">CBS 1879</strain>
    </source>
</reference>
<feature type="active site" description="Nucleophile" evidence="5">
    <location>
        <position position="173"/>
    </location>
</feature>
<sequence>MSNVFEIPGPTSPLAVNLTQRYLVVPSFTLESGEELRNVPIAFKTWGELNSERNNAVLVCHPISGHADTAEWWSPLFGDGKVLDPSKYFVVSCNAIGSPYGSLSPLTRKGGEDIAADGTWTCSPHVHAPMEQDTQIWWGSDLPHSTIRDDVHLQKIVLDYLGIEQLALVTGGSMGGCTSLEWPLCYPVKQPASDDALTKPFPSGSEPYVKAIAILAAPPHQSAWCISWCEIQRKTIEADTRYQNGHYLLREPPNNGLAAARMCALLTYRQPHSFERRFSRLRGKENLSGAAPKQEESQASSLMEEGGDEDDMGDVSSIKQAQAREQYAVQSYLHHHGAKFIQRFDANCYIHLSDKLDAYDVARDRNAWVQKGTGDNDTLRSVLQYLGTSPVAPHVLIASVTSDMLYTPEEQQLMHECIPHSELVKVESAEGHDGFLIEYPQIAKAMQSFLDRIHLPHPAATATAASS</sequence>